<organism evidence="1 2">
    <name type="scientific">Variovorax paradoxus</name>
    <dbReference type="NCBI Taxonomy" id="34073"/>
    <lineage>
        <taxon>Bacteria</taxon>
        <taxon>Pseudomonadati</taxon>
        <taxon>Pseudomonadota</taxon>
        <taxon>Betaproteobacteria</taxon>
        <taxon>Burkholderiales</taxon>
        <taxon>Comamonadaceae</taxon>
        <taxon>Variovorax</taxon>
    </lineage>
</organism>
<name>A0A5Q0M528_VARPD</name>
<accession>A0A5Q0M528</accession>
<reference evidence="1 2" key="1">
    <citation type="submission" date="2019-10" db="EMBL/GenBank/DDBJ databases">
        <title>Complete genome sequence of Variovorax paradoxus 5C-2.</title>
        <authorList>
            <person name="Gogoleva N.E."/>
            <person name="Balkin A.S."/>
        </authorList>
    </citation>
    <scope>NUCLEOTIDE SEQUENCE [LARGE SCALE GENOMIC DNA]</scope>
    <source>
        <strain evidence="1 2">5C-2</strain>
    </source>
</reference>
<dbReference type="AlphaFoldDB" id="A0A5Q0M528"/>
<dbReference type="RefSeq" id="WP_153283207.1">
    <property type="nucleotide sequence ID" value="NZ_CP045644.1"/>
</dbReference>
<protein>
    <submittedName>
        <fullName evidence="1">Uncharacterized protein</fullName>
    </submittedName>
</protein>
<sequence>MKINQAQHSALLAGLRLLQQALESGTVTPDDGDLGDILTCGGEHAPMTVEEIEAFIETTFNVAGLTSDVAGAHE</sequence>
<evidence type="ECO:0000313" key="2">
    <source>
        <dbReference type="Proteomes" id="UP000326780"/>
    </source>
</evidence>
<proteinExistence type="predicted"/>
<evidence type="ECO:0000313" key="1">
    <source>
        <dbReference type="EMBL" id="QFZ84589.1"/>
    </source>
</evidence>
<gene>
    <name evidence="1" type="ORF">GFK26_18345</name>
</gene>
<dbReference type="Proteomes" id="UP000326780">
    <property type="component" value="Chromosome"/>
</dbReference>
<dbReference type="EMBL" id="CP045644">
    <property type="protein sequence ID" value="QFZ84589.1"/>
    <property type="molecule type" value="Genomic_DNA"/>
</dbReference>